<feature type="transmembrane region" description="Helical" evidence="8">
    <location>
        <begin position="92"/>
        <end position="112"/>
    </location>
</feature>
<dbReference type="PANTHER" id="PTHR32196:SF21">
    <property type="entry name" value="ABC TRANSPORTER PERMEASE PROTEIN YPHD-RELATED"/>
    <property type="match status" value="1"/>
</dbReference>
<sequence>MTQQNSPLEPQTGSVLDEESGKAQWKAKLRNVNYAVVGPIVGLILAIIVFSILSPHFLTYGNIINILRQVSIIGVMAVGVTFVIISAEIDLSIAHIMTLCGLLAGALATGGYDIGFQLPVWLAFIVTILAGAGIGAIAGFFNAKLMVPSFMATLAMMYIAEGAYLFLSGAQPLYGIPDSLQWFGSGTLFGIPVIILVFAFVFMISHIILSKTVFGRNLYAIGGNKEAAKMSGIHVAKHKIIVLMISGGCAALAGIMMLGRVGSAQVTAGVGLMLPPIAAVILGGTALFGGSGSMWRTLVGVFLMGVLVNGLNLLGIGSDGQNLAIGLVLLIAVAANVMSSIKR</sequence>
<evidence type="ECO:0000313" key="9">
    <source>
        <dbReference type="EMBL" id="MCM3713735.1"/>
    </source>
</evidence>
<evidence type="ECO:0000256" key="3">
    <source>
        <dbReference type="ARBA" id="ARBA00022475"/>
    </source>
</evidence>
<organism evidence="9 10">
    <name type="scientific">Halalkalibacter oceani</name>
    <dbReference type="NCBI Taxonomy" id="1653776"/>
    <lineage>
        <taxon>Bacteria</taxon>
        <taxon>Bacillati</taxon>
        <taxon>Bacillota</taxon>
        <taxon>Bacilli</taxon>
        <taxon>Bacillales</taxon>
        <taxon>Bacillaceae</taxon>
        <taxon>Halalkalibacter</taxon>
    </lineage>
</organism>
<evidence type="ECO:0000256" key="5">
    <source>
        <dbReference type="ARBA" id="ARBA00022692"/>
    </source>
</evidence>
<keyword evidence="4" id="KW-0997">Cell inner membrane</keyword>
<dbReference type="GO" id="GO:0005886">
    <property type="term" value="C:plasma membrane"/>
    <property type="evidence" value="ECO:0007669"/>
    <property type="project" value="UniProtKB-SubCell"/>
</dbReference>
<dbReference type="EMBL" id="JAMBOL010000003">
    <property type="protein sequence ID" value="MCM3713735.1"/>
    <property type="molecule type" value="Genomic_DNA"/>
</dbReference>
<dbReference type="PANTHER" id="PTHR32196">
    <property type="entry name" value="ABC TRANSPORTER PERMEASE PROTEIN YPHD-RELATED-RELATED"/>
    <property type="match status" value="1"/>
</dbReference>
<feature type="transmembrane region" description="Helical" evidence="8">
    <location>
        <begin position="66"/>
        <end position="85"/>
    </location>
</feature>
<dbReference type="InterPro" id="IPR001851">
    <property type="entry name" value="ABC_transp_permease"/>
</dbReference>
<feature type="transmembrane region" description="Helical" evidence="8">
    <location>
        <begin position="148"/>
        <end position="167"/>
    </location>
</feature>
<evidence type="ECO:0000256" key="7">
    <source>
        <dbReference type="ARBA" id="ARBA00023136"/>
    </source>
</evidence>
<gene>
    <name evidence="9" type="ORF">M3202_06530</name>
</gene>
<evidence type="ECO:0000313" key="10">
    <source>
        <dbReference type="Proteomes" id="UP001139179"/>
    </source>
</evidence>
<feature type="transmembrane region" description="Helical" evidence="8">
    <location>
        <begin position="118"/>
        <end position="141"/>
    </location>
</feature>
<dbReference type="Pfam" id="PF02653">
    <property type="entry name" value="BPD_transp_2"/>
    <property type="match status" value="1"/>
</dbReference>
<feature type="transmembrane region" description="Helical" evidence="8">
    <location>
        <begin position="32"/>
        <end position="54"/>
    </location>
</feature>
<evidence type="ECO:0000256" key="8">
    <source>
        <dbReference type="SAM" id="Phobius"/>
    </source>
</evidence>
<dbReference type="RefSeq" id="WP_251222528.1">
    <property type="nucleotide sequence ID" value="NZ_JAMBOL010000003.1"/>
</dbReference>
<evidence type="ECO:0000256" key="1">
    <source>
        <dbReference type="ARBA" id="ARBA00004651"/>
    </source>
</evidence>
<proteinExistence type="predicted"/>
<feature type="transmembrane region" description="Helical" evidence="8">
    <location>
        <begin position="323"/>
        <end position="341"/>
    </location>
</feature>
<reference evidence="9" key="1">
    <citation type="submission" date="2022-05" db="EMBL/GenBank/DDBJ databases">
        <title>Comparative Genomics of Spacecraft Associated Microbes.</title>
        <authorList>
            <person name="Tran M.T."/>
            <person name="Wright A."/>
            <person name="Seuylemezian A."/>
            <person name="Eisen J."/>
            <person name="Coil D."/>
        </authorList>
    </citation>
    <scope>NUCLEOTIDE SEQUENCE</scope>
    <source>
        <strain evidence="9">214.1.1</strain>
    </source>
</reference>
<keyword evidence="2" id="KW-0813">Transport</keyword>
<dbReference type="CDD" id="cd06579">
    <property type="entry name" value="TM_PBP1_transp_AraH_like"/>
    <property type="match status" value="1"/>
</dbReference>
<name>A0A9X2IN49_9BACI</name>
<dbReference type="AlphaFoldDB" id="A0A9X2IN49"/>
<accession>A0A9X2IN49</accession>
<evidence type="ECO:0000256" key="2">
    <source>
        <dbReference type="ARBA" id="ARBA00022448"/>
    </source>
</evidence>
<feature type="transmembrane region" description="Helical" evidence="8">
    <location>
        <begin position="297"/>
        <end position="317"/>
    </location>
</feature>
<keyword evidence="10" id="KW-1185">Reference proteome</keyword>
<feature type="transmembrane region" description="Helical" evidence="8">
    <location>
        <begin position="187"/>
        <end position="209"/>
    </location>
</feature>
<feature type="transmembrane region" description="Helical" evidence="8">
    <location>
        <begin position="240"/>
        <end position="258"/>
    </location>
</feature>
<dbReference type="Proteomes" id="UP001139179">
    <property type="component" value="Unassembled WGS sequence"/>
</dbReference>
<keyword evidence="3" id="KW-1003">Cell membrane</keyword>
<keyword evidence="7 8" id="KW-0472">Membrane</keyword>
<feature type="transmembrane region" description="Helical" evidence="8">
    <location>
        <begin position="270"/>
        <end position="290"/>
    </location>
</feature>
<protein>
    <submittedName>
        <fullName evidence="9">ABC transporter permease</fullName>
    </submittedName>
</protein>
<comment type="subcellular location">
    <subcellularLocation>
        <location evidence="1">Cell membrane</location>
        <topology evidence="1">Multi-pass membrane protein</topology>
    </subcellularLocation>
</comment>
<keyword evidence="6 8" id="KW-1133">Transmembrane helix</keyword>
<keyword evidence="5 8" id="KW-0812">Transmembrane</keyword>
<evidence type="ECO:0000256" key="6">
    <source>
        <dbReference type="ARBA" id="ARBA00022989"/>
    </source>
</evidence>
<comment type="caution">
    <text evidence="9">The sequence shown here is derived from an EMBL/GenBank/DDBJ whole genome shotgun (WGS) entry which is preliminary data.</text>
</comment>
<dbReference type="GO" id="GO:0022857">
    <property type="term" value="F:transmembrane transporter activity"/>
    <property type="evidence" value="ECO:0007669"/>
    <property type="project" value="InterPro"/>
</dbReference>
<evidence type="ECO:0000256" key="4">
    <source>
        <dbReference type="ARBA" id="ARBA00022519"/>
    </source>
</evidence>